<dbReference type="SMART" id="SM00729">
    <property type="entry name" value="Elp3"/>
    <property type="match status" value="1"/>
</dbReference>
<dbReference type="SFLD" id="SFLDF00288">
    <property type="entry name" value="HemN-like__clustered_with_nucl"/>
    <property type="match status" value="1"/>
</dbReference>
<keyword evidence="9 10" id="KW-0143">Chaperone</keyword>
<reference evidence="12 13" key="1">
    <citation type="submission" date="2019-07" db="EMBL/GenBank/DDBJ databases">
        <title>The pathways for chlorine oxyanion respiration interact through the shared metabolite chlorate.</title>
        <authorList>
            <person name="Barnum T.P."/>
            <person name="Cheng Y."/>
            <person name="Hill K.A."/>
            <person name="Lucas L.N."/>
            <person name="Carlson H.K."/>
            <person name="Coates J.D."/>
        </authorList>
    </citation>
    <scope>NUCLEOTIDE SEQUENCE [LARGE SCALE GENOMIC DNA]</scope>
    <source>
        <strain evidence="12">BK-3</strain>
    </source>
</reference>
<dbReference type="SFLD" id="SFLDG01065">
    <property type="entry name" value="anaerobic_coproporphyrinogen-I"/>
    <property type="match status" value="1"/>
</dbReference>
<dbReference type="PANTHER" id="PTHR13932">
    <property type="entry name" value="COPROPORPHYRINIGEN III OXIDASE"/>
    <property type="match status" value="1"/>
</dbReference>
<dbReference type="Pfam" id="PF06969">
    <property type="entry name" value="HemN_C"/>
    <property type="match status" value="1"/>
</dbReference>
<dbReference type="PANTHER" id="PTHR13932:SF5">
    <property type="entry name" value="RADICAL S-ADENOSYL METHIONINE DOMAIN-CONTAINING PROTEIN 1, MITOCHONDRIAL"/>
    <property type="match status" value="1"/>
</dbReference>
<dbReference type="GO" id="GO:0004109">
    <property type="term" value="F:coproporphyrinogen oxidase activity"/>
    <property type="evidence" value="ECO:0007669"/>
    <property type="project" value="InterPro"/>
</dbReference>
<dbReference type="GO" id="GO:0051539">
    <property type="term" value="F:4 iron, 4 sulfur cluster binding"/>
    <property type="evidence" value="ECO:0007669"/>
    <property type="project" value="UniProtKB-UniRule"/>
</dbReference>
<dbReference type="SFLD" id="SFLDS00029">
    <property type="entry name" value="Radical_SAM"/>
    <property type="match status" value="1"/>
</dbReference>
<dbReference type="InterPro" id="IPR058240">
    <property type="entry name" value="rSAM_sf"/>
</dbReference>
<dbReference type="Pfam" id="PF04055">
    <property type="entry name" value="Radical_SAM"/>
    <property type="match status" value="1"/>
</dbReference>
<comment type="similarity">
    <text evidence="2">Belongs to the anaerobic coproporphyrinogen-III oxidase family. HemW subfamily.</text>
</comment>
<evidence type="ECO:0000256" key="4">
    <source>
        <dbReference type="ARBA" id="ARBA00022617"/>
    </source>
</evidence>
<dbReference type="GO" id="GO:0005737">
    <property type="term" value="C:cytoplasm"/>
    <property type="evidence" value="ECO:0007669"/>
    <property type="project" value="UniProtKB-SubCell"/>
</dbReference>
<comment type="function">
    <text evidence="10">Probably acts as a heme chaperone, transferring heme to an unknown acceptor. Binds one molecule of heme per monomer, possibly covalently. Binds 1 [4Fe-4S] cluster. The cluster is coordinated with 3 cysteines and an exchangeable S-adenosyl-L-methionine.</text>
</comment>
<dbReference type="NCBIfam" id="TIGR00539">
    <property type="entry name" value="hemN_rel"/>
    <property type="match status" value="1"/>
</dbReference>
<gene>
    <name evidence="12" type="primary">hemW</name>
    <name evidence="12" type="ORF">FHK82_01600</name>
</gene>
<evidence type="ECO:0000313" key="13">
    <source>
        <dbReference type="Proteomes" id="UP000317355"/>
    </source>
</evidence>
<dbReference type="CDD" id="cd01335">
    <property type="entry name" value="Radical_SAM"/>
    <property type="match status" value="1"/>
</dbReference>
<dbReference type="SUPFAM" id="SSF102114">
    <property type="entry name" value="Radical SAM enzymes"/>
    <property type="match status" value="1"/>
</dbReference>
<proteinExistence type="inferred from homology"/>
<dbReference type="Gene3D" id="3.20.20.70">
    <property type="entry name" value="Aldolase class I"/>
    <property type="match status" value="1"/>
</dbReference>
<organism evidence="12 13">
    <name type="scientific">Sedimenticola thiotaurini</name>
    <dbReference type="NCBI Taxonomy" id="1543721"/>
    <lineage>
        <taxon>Bacteria</taxon>
        <taxon>Pseudomonadati</taxon>
        <taxon>Pseudomonadota</taxon>
        <taxon>Gammaproteobacteria</taxon>
        <taxon>Chromatiales</taxon>
        <taxon>Sedimenticolaceae</taxon>
        <taxon>Sedimenticola</taxon>
    </lineage>
</organism>
<sequence length="389" mass="42797">MPESSLLPPLGLYVHIPWCVRKCPYCDFNSHKMPDQLNEAGYTSALLADLDFELFTQPGLADRTVATVFIGGGTPSLFSPHSISTLLGGIKDRLKCCDSLEVTLEANPGTVEFGRFAGYVDAGVNRLSIGVQSFNQEALQRIGRIHSADEALAAIESAKTAGFDRLNLDLMCGLPGQTLAMALADVQMAIDSVPDHISYYQLTLEPNTPFYQHPPPQLPDDDDAFDLQTQGRALLEKAGFAQYEVSAYARDGRFCRHNINYWQFGDYIGIGAGAHSKITVSEPWLVTRRRRVRGPEMYLQMAGSVSAISGVSKLGQDDLVMEFMLNALRLKKGFRSELFCARTGLPESLLWQRMQEAIGRGLLCESGGLITSTDLGWQFLDDAVAIFLK</sequence>
<dbReference type="InterPro" id="IPR006638">
    <property type="entry name" value="Elp3/MiaA/NifB-like_rSAM"/>
</dbReference>
<dbReference type="AlphaFoldDB" id="A0A558DFA5"/>
<accession>A0A558DFA5</accession>
<dbReference type="SFLD" id="SFLDF00562">
    <property type="entry name" value="HemN-like__clustered_with_heat"/>
    <property type="match status" value="1"/>
</dbReference>
<keyword evidence="4 10" id="KW-0349">Heme</keyword>
<protein>
    <recommendedName>
        <fullName evidence="3 10">Heme chaperone HemW</fullName>
    </recommendedName>
</protein>
<keyword evidence="5 10" id="KW-0949">S-adenosyl-L-methionine</keyword>
<feature type="domain" description="Radical SAM core" evidence="11">
    <location>
        <begin position="4"/>
        <end position="244"/>
    </location>
</feature>
<dbReference type="GO" id="GO:0006779">
    <property type="term" value="P:porphyrin-containing compound biosynthetic process"/>
    <property type="evidence" value="ECO:0007669"/>
    <property type="project" value="InterPro"/>
</dbReference>
<evidence type="ECO:0000259" key="11">
    <source>
        <dbReference type="PROSITE" id="PS51918"/>
    </source>
</evidence>
<evidence type="ECO:0000256" key="1">
    <source>
        <dbReference type="ARBA" id="ARBA00001966"/>
    </source>
</evidence>
<dbReference type="GO" id="GO:0046872">
    <property type="term" value="F:metal ion binding"/>
    <property type="evidence" value="ECO:0007669"/>
    <property type="project" value="UniProtKB-UniRule"/>
</dbReference>
<keyword evidence="8 10" id="KW-0411">Iron-sulfur</keyword>
<dbReference type="Proteomes" id="UP000317355">
    <property type="component" value="Unassembled WGS sequence"/>
</dbReference>
<evidence type="ECO:0000256" key="3">
    <source>
        <dbReference type="ARBA" id="ARBA00017228"/>
    </source>
</evidence>
<dbReference type="InterPro" id="IPR013785">
    <property type="entry name" value="Aldolase_TIM"/>
</dbReference>
<dbReference type="EMBL" id="VMRY01000003">
    <property type="protein sequence ID" value="TVT59700.1"/>
    <property type="molecule type" value="Genomic_DNA"/>
</dbReference>
<dbReference type="InterPro" id="IPR004559">
    <property type="entry name" value="HemW-like"/>
</dbReference>
<evidence type="ECO:0000256" key="2">
    <source>
        <dbReference type="ARBA" id="ARBA00006100"/>
    </source>
</evidence>
<keyword evidence="10" id="KW-0963">Cytoplasm</keyword>
<dbReference type="InterPro" id="IPR007197">
    <property type="entry name" value="rSAM"/>
</dbReference>
<name>A0A558DFA5_9GAMM</name>
<comment type="cofactor">
    <cofactor evidence="1">
        <name>[4Fe-4S] cluster</name>
        <dbReference type="ChEBI" id="CHEBI:49883"/>
    </cofactor>
</comment>
<comment type="subcellular location">
    <subcellularLocation>
        <location evidence="10">Cytoplasm</location>
    </subcellularLocation>
</comment>
<keyword evidence="7 10" id="KW-0408">Iron</keyword>
<evidence type="ECO:0000256" key="8">
    <source>
        <dbReference type="ARBA" id="ARBA00023014"/>
    </source>
</evidence>
<keyword evidence="6 10" id="KW-0479">Metal-binding</keyword>
<keyword evidence="10" id="KW-0004">4Fe-4S</keyword>
<evidence type="ECO:0000256" key="9">
    <source>
        <dbReference type="ARBA" id="ARBA00023186"/>
    </source>
</evidence>
<dbReference type="InterPro" id="IPR034505">
    <property type="entry name" value="Coproporphyrinogen-III_oxidase"/>
</dbReference>
<dbReference type="SFLD" id="SFLDG01082">
    <property type="entry name" value="B12-binding_domain_containing"/>
    <property type="match status" value="1"/>
</dbReference>
<evidence type="ECO:0000256" key="5">
    <source>
        <dbReference type="ARBA" id="ARBA00022691"/>
    </source>
</evidence>
<evidence type="ECO:0000256" key="7">
    <source>
        <dbReference type="ARBA" id="ARBA00023004"/>
    </source>
</evidence>
<evidence type="ECO:0000313" key="12">
    <source>
        <dbReference type="EMBL" id="TVT59700.1"/>
    </source>
</evidence>
<evidence type="ECO:0000256" key="6">
    <source>
        <dbReference type="ARBA" id="ARBA00022723"/>
    </source>
</evidence>
<comment type="caution">
    <text evidence="12">The sequence shown here is derived from an EMBL/GenBank/DDBJ whole genome shotgun (WGS) entry which is preliminary data.</text>
</comment>
<dbReference type="PROSITE" id="PS51918">
    <property type="entry name" value="RADICAL_SAM"/>
    <property type="match status" value="1"/>
</dbReference>
<dbReference type="InterPro" id="IPR010723">
    <property type="entry name" value="HemN_C"/>
</dbReference>
<evidence type="ECO:0000256" key="10">
    <source>
        <dbReference type="RuleBase" id="RU364116"/>
    </source>
</evidence>